<sequence>MAQEPSLIELAIQHGTDKHGQAAHATADPNGAVIPGHKYAGHYDHHFSRFRQLDNITILEIGVGGYDDPSKGGESLRMWKEYFPKAHIVGLDYYDKTPLQEDRIRIYQGSQDDPALLQQMHEEQGGFDIIIDDGSHCNEHVIASFNILFPLLKLGGIYAIEDLQTSYWKHTFGGSSTELSSRSTSMGFLKSLADGLNHAELDLPGYQATYFDKHITSLHFYHNLAFVYKGDNDEESNCIGADHAIPEFYKNLPKPEWAD</sequence>
<dbReference type="Proteomes" id="UP001430848">
    <property type="component" value="Unassembled WGS sequence"/>
</dbReference>
<reference evidence="1 2" key="1">
    <citation type="submission" date="2024-02" db="EMBL/GenBank/DDBJ databases">
        <title>De novo assembly and annotation of 12 fungi associated with fruit tree decline syndrome in Ontario, Canada.</title>
        <authorList>
            <person name="Sulman M."/>
            <person name="Ellouze W."/>
            <person name="Ilyukhin E."/>
        </authorList>
    </citation>
    <scope>NUCLEOTIDE SEQUENCE [LARGE SCALE GENOMIC DNA]</scope>
    <source>
        <strain evidence="1 2">M169</strain>
    </source>
</reference>
<protein>
    <recommendedName>
        <fullName evidence="3">Hard-surface induced protein 5</fullName>
    </recommendedName>
</protein>
<dbReference type="SUPFAM" id="SSF53335">
    <property type="entry name" value="S-adenosyl-L-methionine-dependent methyltransferases"/>
    <property type="match status" value="1"/>
</dbReference>
<dbReference type="EMBL" id="JAKNSF020000071">
    <property type="protein sequence ID" value="KAK7721429.1"/>
    <property type="molecule type" value="Genomic_DNA"/>
</dbReference>
<gene>
    <name evidence="1" type="ORF">SLS63_009543</name>
</gene>
<evidence type="ECO:0000313" key="1">
    <source>
        <dbReference type="EMBL" id="KAK7721429.1"/>
    </source>
</evidence>
<proteinExistence type="predicted"/>
<evidence type="ECO:0008006" key="3">
    <source>
        <dbReference type="Google" id="ProtNLM"/>
    </source>
</evidence>
<dbReference type="Gene3D" id="3.40.50.150">
    <property type="entry name" value="Vaccinia Virus protein VP39"/>
    <property type="match status" value="1"/>
</dbReference>
<keyword evidence="2" id="KW-1185">Reference proteome</keyword>
<evidence type="ECO:0000313" key="2">
    <source>
        <dbReference type="Proteomes" id="UP001430848"/>
    </source>
</evidence>
<name>A0ABR1NZA4_DIAER</name>
<comment type="caution">
    <text evidence="1">The sequence shown here is derived from an EMBL/GenBank/DDBJ whole genome shotgun (WGS) entry which is preliminary data.</text>
</comment>
<organism evidence="1 2">
    <name type="scientific">Diaporthe eres</name>
    <name type="common">Phomopsis oblonga</name>
    <dbReference type="NCBI Taxonomy" id="83184"/>
    <lineage>
        <taxon>Eukaryota</taxon>
        <taxon>Fungi</taxon>
        <taxon>Dikarya</taxon>
        <taxon>Ascomycota</taxon>
        <taxon>Pezizomycotina</taxon>
        <taxon>Sordariomycetes</taxon>
        <taxon>Sordariomycetidae</taxon>
        <taxon>Diaporthales</taxon>
        <taxon>Diaporthaceae</taxon>
        <taxon>Diaporthe</taxon>
        <taxon>Diaporthe eres species complex</taxon>
    </lineage>
</organism>
<dbReference type="InterPro" id="IPR029063">
    <property type="entry name" value="SAM-dependent_MTases_sf"/>
</dbReference>
<accession>A0ABR1NZA4</accession>